<evidence type="ECO:0000313" key="6">
    <source>
        <dbReference type="EMBL" id="KAF8472970.1"/>
    </source>
</evidence>
<dbReference type="OrthoDB" id="8693905at2759"/>
<dbReference type="Proteomes" id="UP000759537">
    <property type="component" value="Unassembled WGS sequence"/>
</dbReference>
<organism evidence="6 7">
    <name type="scientific">Russula ochroleuca</name>
    <dbReference type="NCBI Taxonomy" id="152965"/>
    <lineage>
        <taxon>Eukaryota</taxon>
        <taxon>Fungi</taxon>
        <taxon>Dikarya</taxon>
        <taxon>Basidiomycota</taxon>
        <taxon>Agaricomycotina</taxon>
        <taxon>Agaricomycetes</taxon>
        <taxon>Russulales</taxon>
        <taxon>Russulaceae</taxon>
        <taxon>Russula</taxon>
    </lineage>
</organism>
<dbReference type="AlphaFoldDB" id="A0A9P5K0G3"/>
<protein>
    <submittedName>
        <fullName evidence="6">Kinase-like domain-containing protein</fullName>
    </submittedName>
</protein>
<reference evidence="6" key="1">
    <citation type="submission" date="2019-10" db="EMBL/GenBank/DDBJ databases">
        <authorList>
            <consortium name="DOE Joint Genome Institute"/>
            <person name="Kuo A."/>
            <person name="Miyauchi S."/>
            <person name="Kiss E."/>
            <person name="Drula E."/>
            <person name="Kohler A."/>
            <person name="Sanchez-Garcia M."/>
            <person name="Andreopoulos B."/>
            <person name="Barry K.W."/>
            <person name="Bonito G."/>
            <person name="Buee M."/>
            <person name="Carver A."/>
            <person name="Chen C."/>
            <person name="Cichocki N."/>
            <person name="Clum A."/>
            <person name="Culley D."/>
            <person name="Crous P.W."/>
            <person name="Fauchery L."/>
            <person name="Girlanda M."/>
            <person name="Hayes R."/>
            <person name="Keri Z."/>
            <person name="LaButti K."/>
            <person name="Lipzen A."/>
            <person name="Lombard V."/>
            <person name="Magnuson J."/>
            <person name="Maillard F."/>
            <person name="Morin E."/>
            <person name="Murat C."/>
            <person name="Nolan M."/>
            <person name="Ohm R."/>
            <person name="Pangilinan J."/>
            <person name="Pereira M."/>
            <person name="Perotto S."/>
            <person name="Peter M."/>
            <person name="Riley R."/>
            <person name="Sitrit Y."/>
            <person name="Stielow B."/>
            <person name="Szollosi G."/>
            <person name="Zifcakova L."/>
            <person name="Stursova M."/>
            <person name="Spatafora J.W."/>
            <person name="Tedersoo L."/>
            <person name="Vaario L.-M."/>
            <person name="Yamada A."/>
            <person name="Yan M."/>
            <person name="Wang P."/>
            <person name="Xu J."/>
            <person name="Bruns T."/>
            <person name="Baldrian P."/>
            <person name="Vilgalys R."/>
            <person name="Henrissat B."/>
            <person name="Grigoriev I.V."/>
            <person name="Hibbett D."/>
            <person name="Nagy L.G."/>
            <person name="Martin F.M."/>
        </authorList>
    </citation>
    <scope>NUCLEOTIDE SEQUENCE</scope>
    <source>
        <strain evidence="6">Prilba</strain>
    </source>
</reference>
<dbReference type="PRINTS" id="PR00109">
    <property type="entry name" value="TYRKINASE"/>
</dbReference>
<reference evidence="6" key="2">
    <citation type="journal article" date="2020" name="Nat. Commun.">
        <title>Large-scale genome sequencing of mycorrhizal fungi provides insights into the early evolution of symbiotic traits.</title>
        <authorList>
            <person name="Miyauchi S."/>
            <person name="Kiss E."/>
            <person name="Kuo A."/>
            <person name="Drula E."/>
            <person name="Kohler A."/>
            <person name="Sanchez-Garcia M."/>
            <person name="Morin E."/>
            <person name="Andreopoulos B."/>
            <person name="Barry K.W."/>
            <person name="Bonito G."/>
            <person name="Buee M."/>
            <person name="Carver A."/>
            <person name="Chen C."/>
            <person name="Cichocki N."/>
            <person name="Clum A."/>
            <person name="Culley D."/>
            <person name="Crous P.W."/>
            <person name="Fauchery L."/>
            <person name="Girlanda M."/>
            <person name="Hayes R.D."/>
            <person name="Keri Z."/>
            <person name="LaButti K."/>
            <person name="Lipzen A."/>
            <person name="Lombard V."/>
            <person name="Magnuson J."/>
            <person name="Maillard F."/>
            <person name="Murat C."/>
            <person name="Nolan M."/>
            <person name="Ohm R.A."/>
            <person name="Pangilinan J."/>
            <person name="Pereira M.F."/>
            <person name="Perotto S."/>
            <person name="Peter M."/>
            <person name="Pfister S."/>
            <person name="Riley R."/>
            <person name="Sitrit Y."/>
            <person name="Stielow J.B."/>
            <person name="Szollosi G."/>
            <person name="Zifcakova L."/>
            <person name="Stursova M."/>
            <person name="Spatafora J.W."/>
            <person name="Tedersoo L."/>
            <person name="Vaario L.M."/>
            <person name="Yamada A."/>
            <person name="Yan M."/>
            <person name="Wang P."/>
            <person name="Xu J."/>
            <person name="Bruns T."/>
            <person name="Baldrian P."/>
            <person name="Vilgalys R."/>
            <person name="Dunand C."/>
            <person name="Henrissat B."/>
            <person name="Grigoriev I.V."/>
            <person name="Hibbett D."/>
            <person name="Nagy L.G."/>
            <person name="Martin F.M."/>
        </authorList>
    </citation>
    <scope>NUCLEOTIDE SEQUENCE</scope>
    <source>
        <strain evidence="6">Prilba</strain>
    </source>
</reference>
<dbReference type="PROSITE" id="PS50011">
    <property type="entry name" value="PROTEIN_KINASE_DOM"/>
    <property type="match status" value="1"/>
</dbReference>
<dbReference type="SUPFAM" id="SSF56112">
    <property type="entry name" value="Protein kinase-like (PK-like)"/>
    <property type="match status" value="1"/>
</dbReference>
<sequence length="284" mass="31425">GNRIGQGPCAYVYRAINSDTRQMVAVKRIQLEGFKEEEVVQLMQEIDLVKQLSHPNVIKYEGMARDKNTLSIVLEYSQNGSLKQMLEEFGKLSENLVASYVDQVLEGLDYLHHNDIVHGNLKASNILLTKSGDVKLSDFGLSLNPHSLEDVDKGVSCTPNWAAPEVIELKPASSKSDIWSLGCTVIESLTGQPPYGDLVKALSVMFRIVEDDGPPVPEGLSDPLIAFLKECHHKDPAWRPRAKELSQHGWLDQSLNRVQPLTHNPEVAGYELIPCAFTAPASSK</sequence>
<keyword evidence="2" id="KW-0547">Nucleotide-binding</keyword>
<evidence type="ECO:0000256" key="3">
    <source>
        <dbReference type="ARBA" id="ARBA00022777"/>
    </source>
</evidence>
<comment type="caution">
    <text evidence="6">The sequence shown here is derived from an EMBL/GenBank/DDBJ whole genome shotgun (WGS) entry which is preliminary data.</text>
</comment>
<dbReference type="GO" id="GO:0000165">
    <property type="term" value="P:MAPK cascade"/>
    <property type="evidence" value="ECO:0007669"/>
    <property type="project" value="UniProtKB-ARBA"/>
</dbReference>
<dbReference type="GO" id="GO:0005524">
    <property type="term" value="F:ATP binding"/>
    <property type="evidence" value="ECO:0007669"/>
    <property type="project" value="UniProtKB-KW"/>
</dbReference>
<evidence type="ECO:0000259" key="5">
    <source>
        <dbReference type="PROSITE" id="PS50011"/>
    </source>
</evidence>
<dbReference type="Gene3D" id="1.10.510.10">
    <property type="entry name" value="Transferase(Phosphotransferase) domain 1"/>
    <property type="match status" value="1"/>
</dbReference>
<evidence type="ECO:0000256" key="2">
    <source>
        <dbReference type="ARBA" id="ARBA00022741"/>
    </source>
</evidence>
<dbReference type="InterPro" id="IPR000719">
    <property type="entry name" value="Prot_kinase_dom"/>
</dbReference>
<feature type="domain" description="Protein kinase" evidence="5">
    <location>
        <begin position="1"/>
        <end position="251"/>
    </location>
</feature>
<evidence type="ECO:0000313" key="7">
    <source>
        <dbReference type="Proteomes" id="UP000759537"/>
    </source>
</evidence>
<dbReference type="InterPro" id="IPR050538">
    <property type="entry name" value="MAP_kinase_kinase_kinase"/>
</dbReference>
<dbReference type="GO" id="GO:0004672">
    <property type="term" value="F:protein kinase activity"/>
    <property type="evidence" value="ECO:0007669"/>
    <property type="project" value="InterPro"/>
</dbReference>
<gene>
    <name evidence="6" type="ORF">DFH94DRAFT_636347</name>
</gene>
<keyword evidence="7" id="KW-1185">Reference proteome</keyword>
<dbReference type="PANTHER" id="PTHR48016:SF56">
    <property type="entry name" value="MAPKK KINASE"/>
    <property type="match status" value="1"/>
</dbReference>
<dbReference type="PANTHER" id="PTHR48016">
    <property type="entry name" value="MAP KINASE KINASE KINASE SSK2-RELATED-RELATED"/>
    <property type="match status" value="1"/>
</dbReference>
<name>A0A9P5K0G3_9AGAM</name>
<accession>A0A9P5K0G3</accession>
<dbReference type="InterPro" id="IPR011009">
    <property type="entry name" value="Kinase-like_dom_sf"/>
</dbReference>
<dbReference type="InterPro" id="IPR001245">
    <property type="entry name" value="Ser-Thr/Tyr_kinase_cat_dom"/>
</dbReference>
<keyword evidence="1" id="KW-0808">Transferase</keyword>
<dbReference type="EMBL" id="WHVB01000019">
    <property type="protein sequence ID" value="KAF8472970.1"/>
    <property type="molecule type" value="Genomic_DNA"/>
</dbReference>
<feature type="non-terminal residue" evidence="6">
    <location>
        <position position="284"/>
    </location>
</feature>
<evidence type="ECO:0000256" key="4">
    <source>
        <dbReference type="ARBA" id="ARBA00022840"/>
    </source>
</evidence>
<dbReference type="Pfam" id="PF00069">
    <property type="entry name" value="Pkinase"/>
    <property type="match status" value="1"/>
</dbReference>
<keyword evidence="3 6" id="KW-0418">Kinase</keyword>
<proteinExistence type="predicted"/>
<evidence type="ECO:0000256" key="1">
    <source>
        <dbReference type="ARBA" id="ARBA00022679"/>
    </source>
</evidence>
<keyword evidence="4" id="KW-0067">ATP-binding</keyword>